<dbReference type="Proteomes" id="UP000584931">
    <property type="component" value="Unassembled WGS sequence"/>
</dbReference>
<keyword evidence="2" id="KW-0436">Ligase</keyword>
<comment type="caution">
    <text evidence="2">The sequence shown here is derived from an EMBL/GenBank/DDBJ whole genome shotgun (WGS) entry which is preliminary data.</text>
</comment>
<dbReference type="SUPFAM" id="SSF52402">
    <property type="entry name" value="Adenine nucleotide alpha hydrolases-like"/>
    <property type="match status" value="1"/>
</dbReference>
<dbReference type="EC" id="6.3.5.4" evidence="2"/>
<evidence type="ECO:0000259" key="1">
    <source>
        <dbReference type="Pfam" id="PF00733"/>
    </source>
</evidence>
<reference evidence="2 3" key="1">
    <citation type="submission" date="2020-07" db="EMBL/GenBank/DDBJ databases">
        <title>Sequencing the genomes of 1000 actinobacteria strains.</title>
        <authorList>
            <person name="Klenk H.-P."/>
        </authorList>
    </citation>
    <scope>NUCLEOTIDE SEQUENCE [LARGE SCALE GENOMIC DNA]</scope>
    <source>
        <strain evidence="2 3">DSM 45278</strain>
    </source>
</reference>
<dbReference type="AlphaFoldDB" id="A0A7Y9XAW2"/>
<evidence type="ECO:0000313" key="2">
    <source>
        <dbReference type="EMBL" id="NYH52417.1"/>
    </source>
</evidence>
<accession>A0A7Y9XAW2</accession>
<dbReference type="EMBL" id="JACCHL010000001">
    <property type="protein sequence ID" value="NYH52417.1"/>
    <property type="molecule type" value="Genomic_DNA"/>
</dbReference>
<protein>
    <submittedName>
        <fullName evidence="2">Asparagine synthase (Glutamine-hydrolyzing)</fullName>
        <ecNumber evidence="2">6.3.5.4</ecNumber>
    </submittedName>
</protein>
<feature type="domain" description="Asparagine synthetase" evidence="1">
    <location>
        <begin position="207"/>
        <end position="337"/>
    </location>
</feature>
<evidence type="ECO:0000313" key="3">
    <source>
        <dbReference type="Proteomes" id="UP000584931"/>
    </source>
</evidence>
<dbReference type="GO" id="GO:0006529">
    <property type="term" value="P:asparagine biosynthetic process"/>
    <property type="evidence" value="ECO:0007669"/>
    <property type="project" value="InterPro"/>
</dbReference>
<dbReference type="RefSeq" id="WP_179809865.1">
    <property type="nucleotide sequence ID" value="NZ_JACCHL010000001.1"/>
</dbReference>
<gene>
    <name evidence="2" type="ORF">HNR06_002006</name>
</gene>
<dbReference type="Pfam" id="PF00733">
    <property type="entry name" value="Asn_synthase"/>
    <property type="match status" value="1"/>
</dbReference>
<dbReference type="GO" id="GO:0004066">
    <property type="term" value="F:asparagine synthase (glutamine-hydrolyzing) activity"/>
    <property type="evidence" value="ECO:0007669"/>
    <property type="project" value="UniProtKB-EC"/>
</dbReference>
<sequence>MLRLQLTPYSENPTWHWSGVCYSTPDTRSRVEPFDHPMVEHLAASDGRRTLFVVRERVADRPACGPAVRDLTPAEYDQARDTFTRWPTDYVVVETEPERPVRVTAGAARTTPLYLATDGSTLFGSWDMADLRVHATGLNPKEVSRLLIYRPRYSSETLYRGVHRLTERAVAHFGGSLWISYPEPALHRQPRDLAPDADVLGTFITTMDTAMDRRPWADGSTLFHLTGGFDSGTVATRAAERHPGLFPTATLLIGGPGREQQIRRRAEMRDRVQFADTDLVVDAMRYLPLSSDCPWVNGLVVNPMEEPLHRPFVEMARSIAATGARTVVTGLGGDEMVALTQEEEPHKGLGEITDAQILPWVGPRVPSMLEFADDGIAPPALINSMTLLTLETTAPVLLKHELWPVHPFADPSMVALGEQLPFAWRELKQLQRRRLAALGMSEDVVYPVERESFAEVTEETLTTHAPKLFARMLAEGSMLFEEGLVDPDGLRAAVEHLAPGRYVEERDAKILEVLSLHMSATAFLH</sequence>
<organism evidence="2 3">
    <name type="scientific">Nocardiopsis sinuspersici</name>
    <dbReference type="NCBI Taxonomy" id="501010"/>
    <lineage>
        <taxon>Bacteria</taxon>
        <taxon>Bacillati</taxon>
        <taxon>Actinomycetota</taxon>
        <taxon>Actinomycetes</taxon>
        <taxon>Streptosporangiales</taxon>
        <taxon>Nocardiopsidaceae</taxon>
        <taxon>Nocardiopsis</taxon>
    </lineage>
</organism>
<proteinExistence type="predicted"/>
<dbReference type="InterPro" id="IPR014729">
    <property type="entry name" value="Rossmann-like_a/b/a_fold"/>
</dbReference>
<dbReference type="Gene3D" id="3.40.50.620">
    <property type="entry name" value="HUPs"/>
    <property type="match status" value="1"/>
</dbReference>
<name>A0A7Y9XAW2_9ACTN</name>
<dbReference type="InterPro" id="IPR001962">
    <property type="entry name" value="Asn_synthase"/>
</dbReference>